<keyword evidence="1" id="KW-0472">Membrane</keyword>
<dbReference type="EMBL" id="JAMGBC010000001">
    <property type="protein sequence ID" value="MCL6677814.1"/>
    <property type="molecule type" value="Genomic_DNA"/>
</dbReference>
<keyword evidence="1" id="KW-1133">Transmembrane helix</keyword>
<proteinExistence type="predicted"/>
<evidence type="ECO:0000313" key="3">
    <source>
        <dbReference type="Proteomes" id="UP001165343"/>
    </source>
</evidence>
<dbReference type="Proteomes" id="UP001165343">
    <property type="component" value="Unassembled WGS sequence"/>
</dbReference>
<keyword evidence="3" id="KW-1185">Reference proteome</keyword>
<keyword evidence="1" id="KW-0812">Transmembrane</keyword>
<name>A0ABT0RC40_9SPHN</name>
<evidence type="ECO:0000313" key="2">
    <source>
        <dbReference type="EMBL" id="MCL6677814.1"/>
    </source>
</evidence>
<feature type="transmembrane region" description="Helical" evidence="1">
    <location>
        <begin position="48"/>
        <end position="69"/>
    </location>
</feature>
<accession>A0ABT0RC40</accession>
<organism evidence="2 3">
    <name type="scientific">Sphingomonas anseongensis</name>
    <dbReference type="NCBI Taxonomy" id="2908207"/>
    <lineage>
        <taxon>Bacteria</taxon>
        <taxon>Pseudomonadati</taxon>
        <taxon>Pseudomonadota</taxon>
        <taxon>Alphaproteobacteria</taxon>
        <taxon>Sphingomonadales</taxon>
        <taxon>Sphingomonadaceae</taxon>
        <taxon>Sphingomonas</taxon>
    </lineage>
</organism>
<reference evidence="2" key="1">
    <citation type="submission" date="2022-05" db="EMBL/GenBank/DDBJ databases">
        <authorList>
            <person name="Jo J.-H."/>
            <person name="Im W.-T."/>
        </authorList>
    </citation>
    <scope>NUCLEOTIDE SEQUENCE</scope>
    <source>
        <strain evidence="2">RG327</strain>
    </source>
</reference>
<gene>
    <name evidence="2" type="ORF">LZ519_00550</name>
</gene>
<dbReference type="RefSeq" id="WP_249866804.1">
    <property type="nucleotide sequence ID" value="NZ_JAMGBC010000001.1"/>
</dbReference>
<comment type="caution">
    <text evidence="2">The sequence shown here is derived from an EMBL/GenBank/DDBJ whole genome shotgun (WGS) entry which is preliminary data.</text>
</comment>
<evidence type="ECO:0008006" key="4">
    <source>
        <dbReference type="Google" id="ProtNLM"/>
    </source>
</evidence>
<feature type="transmembrane region" description="Helical" evidence="1">
    <location>
        <begin position="75"/>
        <end position="93"/>
    </location>
</feature>
<protein>
    <recommendedName>
        <fullName evidence="4">5-bromo-4-chloroindolyl phosphate hydrolysis protein</fullName>
    </recommendedName>
</protein>
<evidence type="ECO:0000256" key="1">
    <source>
        <dbReference type="SAM" id="Phobius"/>
    </source>
</evidence>
<sequence>MTDVNTKVERALARFDRVTRALDERDGASREAAKRERQRLNRDLGKRLARVGVAIGVISVIAIGVGLIIPIGMFGFLAAVGLAIGIAALLAFMPGERTAKAPTADLPNGQMVQRFDSYLYRSRAVLPAPARAEIDAISARLPSLKQSLDRVETLDPKAQDARRLMSIHLPGLIDRYLNVPPEFRRQADGEGLTVDQRLVEGLSAARTALDEISQELARNDLNAFETQGRFIKSRYGEEPIEG</sequence>